<dbReference type="Proteomes" id="UP000199242">
    <property type="component" value="Unassembled WGS sequence"/>
</dbReference>
<dbReference type="EMBL" id="FNHD01000008">
    <property type="protein sequence ID" value="SDL88276.1"/>
    <property type="molecule type" value="Genomic_DNA"/>
</dbReference>
<keyword evidence="2" id="KW-1185">Reference proteome</keyword>
<evidence type="ECO:0000313" key="1">
    <source>
        <dbReference type="EMBL" id="SDL88276.1"/>
    </source>
</evidence>
<evidence type="ECO:0000313" key="2">
    <source>
        <dbReference type="Proteomes" id="UP000199242"/>
    </source>
</evidence>
<protein>
    <submittedName>
        <fullName evidence="1">Uncharacterized protein</fullName>
    </submittedName>
</protein>
<reference evidence="1 2" key="1">
    <citation type="submission" date="2016-10" db="EMBL/GenBank/DDBJ databases">
        <authorList>
            <person name="Varghese N."/>
            <person name="Submissions S."/>
        </authorList>
    </citation>
    <scope>NUCLEOTIDE SEQUENCE [LARGE SCALE GENOMIC DNA]</scope>
    <source>
        <strain evidence="1 2">CGMCC 1.10941</strain>
    </source>
</reference>
<sequence>MNTIIGLYESGDKGKTSTLNMLIYMLEMATIGTPANHNILDNRQAVFNINNLTVGIGTGGDDWGSVDGNCNFFDANNCDIVFSATRKKSDSGSVQRLEQYATQYGLSVTWIRKDITNIPQNENNVNLMQALDLFNMI</sequence>
<organism evidence="1 2">
    <name type="scientific">Chryseobacterium taihuense</name>
    <dbReference type="NCBI Taxonomy" id="1141221"/>
    <lineage>
        <taxon>Bacteria</taxon>
        <taxon>Pseudomonadati</taxon>
        <taxon>Bacteroidota</taxon>
        <taxon>Flavobacteriia</taxon>
        <taxon>Flavobacteriales</taxon>
        <taxon>Weeksellaceae</taxon>
        <taxon>Chryseobacterium group</taxon>
        <taxon>Chryseobacterium</taxon>
    </lineage>
</organism>
<comment type="caution">
    <text evidence="1">The sequence shown here is derived from an EMBL/GenBank/DDBJ whole genome shotgun (WGS) entry which is preliminary data.</text>
</comment>
<accession>A0ABY0QTN5</accession>
<proteinExistence type="predicted"/>
<dbReference type="RefSeq" id="WP_089743705.1">
    <property type="nucleotide sequence ID" value="NZ_FNHD01000008.1"/>
</dbReference>
<name>A0ABY0QTN5_9FLAO</name>
<gene>
    <name evidence="1" type="ORF">SAMN05216273_1087</name>
</gene>